<dbReference type="AlphaFoldDB" id="D5KXZ3"/>
<dbReference type="InterPro" id="IPR048958">
    <property type="entry name" value="Polysacc_lyase_14"/>
</dbReference>
<dbReference type="PANTHER" id="PTHR40124:SF1">
    <property type="entry name" value="DISAGGREGATASE RELATED REPEAT PROTEIN"/>
    <property type="match status" value="1"/>
</dbReference>
<reference evidence="3" key="1">
    <citation type="submission" date="2010-02" db="EMBL/GenBank/DDBJ databases">
        <authorList>
            <person name="Xie B."/>
            <person name="Huang X."/>
            <person name="Deng Y."/>
        </authorList>
    </citation>
    <scope>NUCLEOTIDE SEQUENCE</scope>
</reference>
<organism evidence="3">
    <name type="scientific">Tremella fuciformis</name>
    <dbReference type="NCBI Taxonomy" id="64657"/>
    <lineage>
        <taxon>Eukaryota</taxon>
        <taxon>Fungi</taxon>
        <taxon>Dikarya</taxon>
        <taxon>Basidiomycota</taxon>
        <taxon>Agaricomycotina</taxon>
        <taxon>Tremellomycetes</taxon>
        <taxon>Tremellales</taxon>
        <taxon>Tremellaceae</taxon>
        <taxon>Tremella</taxon>
    </lineage>
</organism>
<feature type="region of interest" description="Disordered" evidence="1">
    <location>
        <begin position="48"/>
        <end position="71"/>
    </location>
</feature>
<dbReference type="EMBL" id="GU723593">
    <property type="protein sequence ID" value="ADE10038.1"/>
    <property type="molecule type" value="mRNA"/>
</dbReference>
<sequence length="409" mass="43103">MHALFYLLPLLPFAYPKSHINPHTARHLLKSNSPREVAAAAELISREDVQRHVRRSPSGHSERLVRRRKRSCAAKTSSVTATVSSTSAAQASSSAASSISAEAYTSSSVAATTSTTSANATSASSAAASSSSASLSGLSGLLAYLLPSSTSDEWTTATDASAALSFDAALKPLYAGKLPSTATAPDGTTAHVADYPAGIYGLSGSGFNFYTEGIHNGVDVSNASEVMFSYSVYFESDFAFNKGGKMPGLFGGTDLSSAKTCSGGRQDDRDACFSARLMFRTDGAGELYNYYPVSQYDGYCSTPPYSTCNPDYGDSIARGSFTWSTGSWTTVAQRLKLNDIGQANAEQELFVNGQSVISLSGLKIVPDDSTGTHIFGIMAQTFFGGSGSDWASPQDQKAYFKDWTLAVMS</sequence>
<name>D5KXZ3_9TREE</name>
<evidence type="ECO:0000313" key="3">
    <source>
        <dbReference type="EMBL" id="ADE10038.1"/>
    </source>
</evidence>
<dbReference type="PANTHER" id="PTHR40124">
    <property type="match status" value="1"/>
</dbReference>
<proteinExistence type="evidence at transcript level"/>
<feature type="domain" description="Polysaccharide lyase 14" evidence="2">
    <location>
        <begin position="189"/>
        <end position="402"/>
    </location>
</feature>
<dbReference type="Pfam" id="PF21294">
    <property type="entry name" value="Polysacc_lyase_14"/>
    <property type="match status" value="1"/>
</dbReference>
<evidence type="ECO:0000259" key="2">
    <source>
        <dbReference type="Pfam" id="PF21294"/>
    </source>
</evidence>
<evidence type="ECO:0000256" key="1">
    <source>
        <dbReference type="SAM" id="MobiDB-lite"/>
    </source>
</evidence>
<dbReference type="Gene3D" id="2.60.120.200">
    <property type="match status" value="1"/>
</dbReference>
<accession>D5KXZ3</accession>
<dbReference type="CAZy" id="PL14">
    <property type="family name" value="Polysaccharide Lyase Family 14"/>
</dbReference>
<protein>
    <recommendedName>
        <fullName evidence="2">Polysaccharide lyase 14 domain-containing protein</fullName>
    </recommendedName>
</protein>